<feature type="compositionally biased region" description="Polar residues" evidence="1">
    <location>
        <begin position="234"/>
        <end position="244"/>
    </location>
</feature>
<reference evidence="3" key="1">
    <citation type="submission" date="2023-03" db="EMBL/GenBank/DDBJ databases">
        <authorList>
            <person name="Steffen K."/>
            <person name="Cardenas P."/>
        </authorList>
    </citation>
    <scope>NUCLEOTIDE SEQUENCE</scope>
</reference>
<accession>A0AA35R3Q9</accession>
<comment type="caution">
    <text evidence="3">The sequence shown here is derived from an EMBL/GenBank/DDBJ whole genome shotgun (WGS) entry which is preliminary data.</text>
</comment>
<dbReference type="EMBL" id="CASHTH010000493">
    <property type="protein sequence ID" value="CAI8002686.1"/>
    <property type="molecule type" value="Genomic_DNA"/>
</dbReference>
<organism evidence="3 4">
    <name type="scientific">Geodia barretti</name>
    <name type="common">Barrett's horny sponge</name>
    <dbReference type="NCBI Taxonomy" id="519541"/>
    <lineage>
        <taxon>Eukaryota</taxon>
        <taxon>Metazoa</taxon>
        <taxon>Porifera</taxon>
        <taxon>Demospongiae</taxon>
        <taxon>Heteroscleromorpha</taxon>
        <taxon>Tetractinellida</taxon>
        <taxon>Astrophorina</taxon>
        <taxon>Geodiidae</taxon>
        <taxon>Geodia</taxon>
    </lineage>
</organism>
<gene>
    <name evidence="3" type="ORF">GBAR_LOCUS3462</name>
</gene>
<dbReference type="Pfam" id="PF22483">
    <property type="entry name" value="Mu-transpos_C_2"/>
    <property type="match status" value="1"/>
</dbReference>
<feature type="domain" description="Transposase for insertion sequence element IS21-like C-terminal" evidence="2">
    <location>
        <begin position="42"/>
        <end position="113"/>
    </location>
</feature>
<sequence>MRSAARRWCLEVAGQRIHGTTRRQPLTVFRQEERHTLGEWDAEPYEMTDWRTAKVHPDHHIACQYALYSVPSATCPPGQKVEVRLGSKLVRIYHRGRLIKVHPRQDRGGRSTDPDDYPAELSAYTLRAPEQIKRSAASQGPAVAAYAERLFDGPLPWAKLRQGHKLIRLGERYSPERLDAACRRALSVDLIDVRRLERILVEALEQEATQPEPPPMPPGRFARPGAVFARANGRTAQSAQGERS</sequence>
<dbReference type="InterPro" id="IPR054353">
    <property type="entry name" value="IstA-like_C"/>
</dbReference>
<proteinExistence type="predicted"/>
<keyword evidence="4" id="KW-1185">Reference proteome</keyword>
<protein>
    <submittedName>
        <fullName evidence="3">Transposase y4bL/y4kJ/y4tB</fullName>
    </submittedName>
</protein>
<evidence type="ECO:0000313" key="4">
    <source>
        <dbReference type="Proteomes" id="UP001174909"/>
    </source>
</evidence>
<evidence type="ECO:0000256" key="1">
    <source>
        <dbReference type="SAM" id="MobiDB-lite"/>
    </source>
</evidence>
<evidence type="ECO:0000313" key="3">
    <source>
        <dbReference type="EMBL" id="CAI8002686.1"/>
    </source>
</evidence>
<dbReference type="PANTHER" id="PTHR35004">
    <property type="entry name" value="TRANSPOSASE RV3428C-RELATED"/>
    <property type="match status" value="1"/>
</dbReference>
<name>A0AA35R3Q9_GEOBA</name>
<dbReference type="Proteomes" id="UP001174909">
    <property type="component" value="Unassembled WGS sequence"/>
</dbReference>
<dbReference type="AlphaFoldDB" id="A0AA35R3Q9"/>
<dbReference type="PANTHER" id="PTHR35004:SF8">
    <property type="entry name" value="TRANSPOSASE RV3428C-RELATED"/>
    <property type="match status" value="1"/>
</dbReference>
<evidence type="ECO:0000259" key="2">
    <source>
        <dbReference type="Pfam" id="PF22483"/>
    </source>
</evidence>
<feature type="region of interest" description="Disordered" evidence="1">
    <location>
        <begin position="206"/>
        <end position="244"/>
    </location>
</feature>